<organism evidence="2 3">
    <name type="scientific">Mucilaginibacter ximonensis</name>
    <dbReference type="NCBI Taxonomy" id="538021"/>
    <lineage>
        <taxon>Bacteria</taxon>
        <taxon>Pseudomonadati</taxon>
        <taxon>Bacteroidota</taxon>
        <taxon>Sphingobacteriia</taxon>
        <taxon>Sphingobacteriales</taxon>
        <taxon>Sphingobacteriaceae</taxon>
        <taxon>Mucilaginibacter</taxon>
    </lineage>
</organism>
<reference evidence="3" key="1">
    <citation type="journal article" date="2019" name="Int. J. Syst. Evol. Microbiol.">
        <title>The Global Catalogue of Microorganisms (GCM) 10K type strain sequencing project: providing services to taxonomists for standard genome sequencing and annotation.</title>
        <authorList>
            <consortium name="The Broad Institute Genomics Platform"/>
            <consortium name="The Broad Institute Genome Sequencing Center for Infectious Disease"/>
            <person name="Wu L."/>
            <person name="Ma J."/>
        </authorList>
    </citation>
    <scope>NUCLEOTIDE SEQUENCE [LARGE SCALE GENOMIC DNA]</scope>
    <source>
        <strain evidence="3">KCTC 22437</strain>
    </source>
</reference>
<dbReference type="Proteomes" id="UP001597557">
    <property type="component" value="Unassembled WGS sequence"/>
</dbReference>
<evidence type="ECO:0000313" key="3">
    <source>
        <dbReference type="Proteomes" id="UP001597557"/>
    </source>
</evidence>
<dbReference type="EMBL" id="JBHUPD010000004">
    <property type="protein sequence ID" value="MFD2874365.1"/>
    <property type="molecule type" value="Genomic_DNA"/>
</dbReference>
<proteinExistence type="predicted"/>
<feature type="chain" id="PRO_5046480426" description="Outer membrane beta-barrel porin/alpha-amylase" evidence="1">
    <location>
        <begin position="19"/>
        <end position="293"/>
    </location>
</feature>
<feature type="signal peptide" evidence="1">
    <location>
        <begin position="1"/>
        <end position="18"/>
    </location>
</feature>
<keyword evidence="1" id="KW-0732">Signal</keyword>
<dbReference type="RefSeq" id="WP_377188901.1">
    <property type="nucleotide sequence ID" value="NZ_JBHUPD010000004.1"/>
</dbReference>
<evidence type="ECO:0000313" key="2">
    <source>
        <dbReference type="EMBL" id="MFD2874365.1"/>
    </source>
</evidence>
<evidence type="ECO:0008006" key="4">
    <source>
        <dbReference type="Google" id="ProtNLM"/>
    </source>
</evidence>
<name>A0ABW5YGF3_9SPHI</name>
<gene>
    <name evidence="2" type="ORF">ACFS5N_17920</name>
</gene>
<accession>A0ABW5YGF3</accession>
<evidence type="ECO:0000256" key="1">
    <source>
        <dbReference type="SAM" id="SignalP"/>
    </source>
</evidence>
<protein>
    <recommendedName>
        <fullName evidence="4">Outer membrane beta-barrel porin/alpha-amylase</fullName>
    </recommendedName>
</protein>
<keyword evidence="3" id="KW-1185">Reference proteome</keyword>
<sequence>MKYLRILILIAVCSPASAAELLRHAFIFRPAPLTVRDTDTIVRKRSISVGVNYGSDAMFFGRVGPITYPYFSADVVYNFKSGFFAYGSALRLIGYNTSVDEVDLGGGYLYHPTRQFSGAVSYNRFIFNKEERIIESATSNDVNWKNSYDWGPVKSTVTLDYLFGKSSDFFMTVTHSKYFETKGNIFDDKDYLSFNPGFSFIVGTQNFVQRYSVDHQERLAAINIYKFGSGQSTGFNNGRLNVLNYSFKIPIAYNRPHYTFELAYKYSIPVNVEGALENKHESFINASFFYIFY</sequence>
<comment type="caution">
    <text evidence="2">The sequence shown here is derived from an EMBL/GenBank/DDBJ whole genome shotgun (WGS) entry which is preliminary data.</text>
</comment>